<dbReference type="InterPro" id="IPR002176">
    <property type="entry name" value="X-over_junc_endoDNase_RuvC"/>
</dbReference>
<dbReference type="Gene3D" id="3.30.420.10">
    <property type="entry name" value="Ribonuclease H-like superfamily/Ribonuclease H"/>
    <property type="match status" value="1"/>
</dbReference>
<evidence type="ECO:0000256" key="6">
    <source>
        <dbReference type="ARBA" id="ARBA00022763"/>
    </source>
</evidence>
<dbReference type="NCBIfam" id="NF000711">
    <property type="entry name" value="PRK00039.2-1"/>
    <property type="match status" value="1"/>
</dbReference>
<evidence type="ECO:0000256" key="9">
    <source>
        <dbReference type="ARBA" id="ARBA00023125"/>
    </source>
</evidence>
<evidence type="ECO:0000256" key="2">
    <source>
        <dbReference type="ARBA" id="ARBA00022490"/>
    </source>
</evidence>
<dbReference type="InterPro" id="IPR036397">
    <property type="entry name" value="RNaseH_sf"/>
</dbReference>
<evidence type="ECO:0000256" key="10">
    <source>
        <dbReference type="ARBA" id="ARBA00023172"/>
    </source>
</evidence>
<proteinExistence type="inferred from homology"/>
<feature type="binding site" evidence="13">
    <location>
        <position position="144"/>
    </location>
    <ligand>
        <name>Mg(2+)</name>
        <dbReference type="ChEBI" id="CHEBI:18420"/>
        <label>1</label>
    </ligand>
</feature>
<dbReference type="AlphaFoldDB" id="A0A2H0BGF7"/>
<comment type="caution">
    <text evidence="15">The sequence shown here is derived from an EMBL/GenBank/DDBJ whole genome shotgun (WGS) entry which is preliminary data.</text>
</comment>
<dbReference type="GO" id="GO:0005737">
    <property type="term" value="C:cytoplasm"/>
    <property type="evidence" value="ECO:0007669"/>
    <property type="project" value="UniProtKB-SubCell"/>
</dbReference>
<keyword evidence="7 13" id="KW-0378">Hydrolase</keyword>
<dbReference type="GO" id="GO:0048476">
    <property type="term" value="C:Holliday junction resolvase complex"/>
    <property type="evidence" value="ECO:0007669"/>
    <property type="project" value="UniProtKB-UniRule"/>
</dbReference>
<comment type="catalytic activity">
    <reaction evidence="12 13">
        <text>Endonucleolytic cleavage at a junction such as a reciprocal single-stranded crossover between two homologous DNA duplexes (Holliday junction).</text>
        <dbReference type="EC" id="3.1.21.10"/>
    </reaction>
</comment>
<feature type="active site" evidence="13">
    <location>
        <position position="71"/>
    </location>
</feature>
<dbReference type="GO" id="GO:0008821">
    <property type="term" value="F:crossover junction DNA endonuclease activity"/>
    <property type="evidence" value="ECO:0007669"/>
    <property type="project" value="UniProtKB-UniRule"/>
</dbReference>
<evidence type="ECO:0000256" key="8">
    <source>
        <dbReference type="ARBA" id="ARBA00022842"/>
    </source>
</evidence>
<keyword evidence="4 13" id="KW-0479">Metal-binding</keyword>
<feature type="active site" evidence="13">
    <location>
        <position position="144"/>
    </location>
</feature>
<comment type="similarity">
    <text evidence="1 13">Belongs to the RuvC family.</text>
</comment>
<keyword evidence="3 13" id="KW-0540">Nuclease</keyword>
<keyword evidence="5 13" id="KW-0255">Endonuclease</keyword>
<feature type="active site" evidence="13">
    <location>
        <position position="11"/>
    </location>
</feature>
<dbReference type="Proteomes" id="UP000228495">
    <property type="component" value="Unassembled WGS sequence"/>
</dbReference>
<feature type="binding site" evidence="13">
    <location>
        <position position="71"/>
    </location>
    <ligand>
        <name>Mg(2+)</name>
        <dbReference type="ChEBI" id="CHEBI:18420"/>
        <label>2</label>
    </ligand>
</feature>
<dbReference type="EC" id="3.1.21.10" evidence="13 14"/>
<keyword evidence="11 13" id="KW-0234">DNA repair</keyword>
<evidence type="ECO:0000256" key="11">
    <source>
        <dbReference type="ARBA" id="ARBA00023204"/>
    </source>
</evidence>
<evidence type="ECO:0000313" key="15">
    <source>
        <dbReference type="EMBL" id="PIP56659.1"/>
    </source>
</evidence>
<keyword evidence="8 13" id="KW-0460">Magnesium</keyword>
<evidence type="ECO:0000256" key="12">
    <source>
        <dbReference type="ARBA" id="ARBA00029354"/>
    </source>
</evidence>
<dbReference type="FunFam" id="3.30.420.10:FF:000002">
    <property type="entry name" value="Crossover junction endodeoxyribonuclease RuvC"/>
    <property type="match status" value="1"/>
</dbReference>
<keyword evidence="10 13" id="KW-0233">DNA recombination</keyword>
<comment type="cofactor">
    <cofactor evidence="13">
        <name>Mg(2+)</name>
        <dbReference type="ChEBI" id="CHEBI:18420"/>
    </cofactor>
    <text evidence="13">Binds 2 Mg(2+) ion per subunit.</text>
</comment>
<evidence type="ECO:0000313" key="16">
    <source>
        <dbReference type="Proteomes" id="UP000228495"/>
    </source>
</evidence>
<dbReference type="EMBL" id="PCSU01000028">
    <property type="protein sequence ID" value="PIP56659.1"/>
    <property type="molecule type" value="Genomic_DNA"/>
</dbReference>
<comment type="function">
    <text evidence="13">The RuvA-RuvB-RuvC complex processes Holliday junction (HJ) DNA during genetic recombination and DNA repair. Endonuclease that resolves HJ intermediates. Cleaves cruciform DNA by making single-stranded nicks across the HJ at symmetrical positions within the homologous arms, yielding a 5'-phosphate and a 3'-hydroxyl group; requires a central core of homology in the junction. The consensus cleavage sequence is 5'-(A/T)TT(C/G)-3'. Cleavage occurs on the 3'-side of the TT dinucleotide at the point of strand exchange. HJ branch migration catalyzed by RuvA-RuvB allows RuvC to scan DNA until it finds its consensus sequence, where it cleaves and resolves the cruciform DNA.</text>
</comment>
<evidence type="ECO:0000256" key="7">
    <source>
        <dbReference type="ARBA" id="ARBA00022801"/>
    </source>
</evidence>
<dbReference type="InterPro" id="IPR012337">
    <property type="entry name" value="RNaseH-like_sf"/>
</dbReference>
<keyword evidence="9 13" id="KW-0238">DNA-binding</keyword>
<sequence>MSRPQRILGIDPGLASLGWGVVDSNGRTLSCIDYGCIKTSTTDSLSKRLLTIHENLQALYQQFEPTVLAIEKLFFGKNAKTAMLVGEARGVIILSAAKSEIPIQEYTPAEIKIALTGYGNATKEQVQEMVKHSLKLDKIPRPNHAADALGVAITASVSNNLLMAHVSKL</sequence>
<dbReference type="SUPFAM" id="SSF53098">
    <property type="entry name" value="Ribonuclease H-like"/>
    <property type="match status" value="1"/>
</dbReference>
<gene>
    <name evidence="13" type="primary">ruvC</name>
    <name evidence="15" type="ORF">COX05_01890</name>
</gene>
<evidence type="ECO:0000256" key="14">
    <source>
        <dbReference type="NCBIfam" id="TIGR00228"/>
    </source>
</evidence>
<dbReference type="Pfam" id="PF02075">
    <property type="entry name" value="RuvC"/>
    <property type="match status" value="1"/>
</dbReference>
<feature type="binding site" evidence="13">
    <location>
        <position position="11"/>
    </location>
    <ligand>
        <name>Mg(2+)</name>
        <dbReference type="ChEBI" id="CHEBI:18420"/>
        <label>1</label>
    </ligand>
</feature>
<reference evidence="15 16" key="1">
    <citation type="submission" date="2017-09" db="EMBL/GenBank/DDBJ databases">
        <title>Depth-based differentiation of microbial function through sediment-hosted aquifers and enrichment of novel symbionts in the deep terrestrial subsurface.</title>
        <authorList>
            <person name="Probst A.J."/>
            <person name="Ladd B."/>
            <person name="Jarett J.K."/>
            <person name="Geller-Mcgrath D.E."/>
            <person name="Sieber C.M."/>
            <person name="Emerson J.B."/>
            <person name="Anantharaman K."/>
            <person name="Thomas B.C."/>
            <person name="Malmstrom R."/>
            <person name="Stieglmeier M."/>
            <person name="Klingl A."/>
            <person name="Woyke T."/>
            <person name="Ryan C.M."/>
            <person name="Banfield J.F."/>
        </authorList>
    </citation>
    <scope>NUCLEOTIDE SEQUENCE [LARGE SCALE GENOMIC DNA]</scope>
    <source>
        <strain evidence="15">CG22_combo_CG10-13_8_21_14_all_39_12</strain>
    </source>
</reference>
<accession>A0A2H0BGF7</accession>
<protein>
    <recommendedName>
        <fullName evidence="13 14">Crossover junction endodeoxyribonuclease RuvC</fullName>
        <ecNumber evidence="13 14">3.1.21.10</ecNumber>
    </recommendedName>
    <alternativeName>
        <fullName evidence="13">Holliday junction nuclease RuvC</fullName>
    </alternativeName>
    <alternativeName>
        <fullName evidence="13">Holliday junction resolvase RuvC</fullName>
    </alternativeName>
</protein>
<evidence type="ECO:0000256" key="4">
    <source>
        <dbReference type="ARBA" id="ARBA00022723"/>
    </source>
</evidence>
<dbReference type="PRINTS" id="PR00696">
    <property type="entry name" value="RSOLVASERUVC"/>
</dbReference>
<dbReference type="GO" id="GO:0003677">
    <property type="term" value="F:DNA binding"/>
    <property type="evidence" value="ECO:0007669"/>
    <property type="project" value="UniProtKB-KW"/>
</dbReference>
<dbReference type="GO" id="GO:0006310">
    <property type="term" value="P:DNA recombination"/>
    <property type="evidence" value="ECO:0007669"/>
    <property type="project" value="UniProtKB-UniRule"/>
</dbReference>
<comment type="subcellular location">
    <subcellularLocation>
        <location evidence="13">Cytoplasm</location>
    </subcellularLocation>
</comment>
<name>A0A2H0BGF7_UNCKA</name>
<comment type="subunit">
    <text evidence="13">Homodimer which binds Holliday junction (HJ) DNA. The HJ becomes 2-fold symmetrical on binding to RuvC with unstacked arms; it has a different conformation from HJ DNA in complex with RuvA. In the full resolvosome a probable DNA-RuvA(4)-RuvB(12)-RuvC(2) complex forms which resolves the HJ.</text>
</comment>
<keyword evidence="6 13" id="KW-0227">DNA damage</keyword>
<organism evidence="15 16">
    <name type="scientific">candidate division WWE3 bacterium CG22_combo_CG10-13_8_21_14_all_39_12</name>
    <dbReference type="NCBI Taxonomy" id="1975094"/>
    <lineage>
        <taxon>Bacteria</taxon>
        <taxon>Katanobacteria</taxon>
    </lineage>
</organism>
<dbReference type="PANTHER" id="PTHR30194">
    <property type="entry name" value="CROSSOVER JUNCTION ENDODEOXYRIBONUCLEASE RUVC"/>
    <property type="match status" value="1"/>
</dbReference>
<dbReference type="PANTHER" id="PTHR30194:SF3">
    <property type="entry name" value="CROSSOVER JUNCTION ENDODEOXYRIBONUCLEASE RUVC"/>
    <property type="match status" value="1"/>
</dbReference>
<evidence type="ECO:0000256" key="3">
    <source>
        <dbReference type="ARBA" id="ARBA00022722"/>
    </source>
</evidence>
<dbReference type="HAMAP" id="MF_00034">
    <property type="entry name" value="RuvC"/>
    <property type="match status" value="1"/>
</dbReference>
<dbReference type="GO" id="GO:0006281">
    <property type="term" value="P:DNA repair"/>
    <property type="evidence" value="ECO:0007669"/>
    <property type="project" value="UniProtKB-UniRule"/>
</dbReference>
<dbReference type="CDD" id="cd16962">
    <property type="entry name" value="RuvC"/>
    <property type="match status" value="1"/>
</dbReference>
<evidence type="ECO:0000256" key="1">
    <source>
        <dbReference type="ARBA" id="ARBA00009518"/>
    </source>
</evidence>
<evidence type="ECO:0000256" key="5">
    <source>
        <dbReference type="ARBA" id="ARBA00022759"/>
    </source>
</evidence>
<keyword evidence="2 13" id="KW-0963">Cytoplasm</keyword>
<dbReference type="NCBIfam" id="TIGR00228">
    <property type="entry name" value="ruvC"/>
    <property type="match status" value="1"/>
</dbReference>
<dbReference type="GO" id="GO:0000287">
    <property type="term" value="F:magnesium ion binding"/>
    <property type="evidence" value="ECO:0007669"/>
    <property type="project" value="UniProtKB-UniRule"/>
</dbReference>
<evidence type="ECO:0000256" key="13">
    <source>
        <dbReference type="HAMAP-Rule" id="MF_00034"/>
    </source>
</evidence>